<keyword evidence="3" id="KW-1185">Reference proteome</keyword>
<reference evidence="2 3" key="1">
    <citation type="submission" date="2018-06" db="EMBL/GenBank/DDBJ databases">
        <authorList>
            <consortium name="Pathogen Informatics"/>
            <person name="Doyle S."/>
        </authorList>
    </citation>
    <scope>NUCLEOTIDE SEQUENCE [LARGE SCALE GENOMIC DNA]</scope>
    <source>
        <strain evidence="2 3">NCTC10738</strain>
    </source>
</reference>
<name>A0A380BW29_9GAMM</name>
<sequence length="261" mass="28820">MENSGSDKRPYLILVHGALANAEMWQPHLPHLENEFEIIPVNLRHFTGQTDGGFGLNTHADDLYTQINKLPQKKALYLAGWSYGSDVILNLLLKHSVMPTGIFLYEPGYPGALEGQVMQSWGEDANNMFAPIFERVAKGELAAAVEALIDGSGGKPGYFSRQAEDIRKPQLALAYTLPMQLNQTESPAITKDALKAFRLPQTCTLIIAHGSDTRALFRLVSEQTSNLVESAQLRLVKDATHMLPLEAPERLAELIKKSLLS</sequence>
<organism evidence="2 3">
    <name type="scientific">Shewanella algae</name>
    <dbReference type="NCBI Taxonomy" id="38313"/>
    <lineage>
        <taxon>Bacteria</taxon>
        <taxon>Pseudomonadati</taxon>
        <taxon>Pseudomonadota</taxon>
        <taxon>Gammaproteobacteria</taxon>
        <taxon>Alteromonadales</taxon>
        <taxon>Shewanellaceae</taxon>
        <taxon>Shewanella</taxon>
    </lineage>
</organism>
<protein>
    <submittedName>
        <fullName evidence="2">Short chain dehydrogenase</fullName>
    </submittedName>
</protein>
<evidence type="ECO:0000313" key="3">
    <source>
        <dbReference type="Proteomes" id="UP000254069"/>
    </source>
</evidence>
<dbReference type="AlphaFoldDB" id="A0A380BW29"/>
<feature type="domain" description="AB hydrolase-1" evidence="1">
    <location>
        <begin position="12"/>
        <end position="253"/>
    </location>
</feature>
<dbReference type="SUPFAM" id="SSF53474">
    <property type="entry name" value="alpha/beta-Hydrolases"/>
    <property type="match status" value="1"/>
</dbReference>
<evidence type="ECO:0000313" key="2">
    <source>
        <dbReference type="EMBL" id="SUJ07738.1"/>
    </source>
</evidence>
<dbReference type="PANTHER" id="PTHR43798">
    <property type="entry name" value="MONOACYLGLYCEROL LIPASE"/>
    <property type="match status" value="1"/>
</dbReference>
<gene>
    <name evidence="2" type="ORF">NCTC10738_04000</name>
</gene>
<dbReference type="EMBL" id="UGYO01000002">
    <property type="protein sequence ID" value="SUJ07738.1"/>
    <property type="molecule type" value="Genomic_DNA"/>
</dbReference>
<dbReference type="Pfam" id="PF12697">
    <property type="entry name" value="Abhydrolase_6"/>
    <property type="match status" value="1"/>
</dbReference>
<dbReference type="InterPro" id="IPR050266">
    <property type="entry name" value="AB_hydrolase_sf"/>
</dbReference>
<dbReference type="RefSeq" id="WP_115390402.1">
    <property type="nucleotide sequence ID" value="NZ_AP024612.1"/>
</dbReference>
<dbReference type="Proteomes" id="UP000254069">
    <property type="component" value="Unassembled WGS sequence"/>
</dbReference>
<dbReference type="Gene3D" id="3.40.50.1820">
    <property type="entry name" value="alpha/beta hydrolase"/>
    <property type="match status" value="1"/>
</dbReference>
<dbReference type="InterPro" id="IPR000073">
    <property type="entry name" value="AB_hydrolase_1"/>
</dbReference>
<proteinExistence type="predicted"/>
<evidence type="ECO:0000259" key="1">
    <source>
        <dbReference type="Pfam" id="PF12697"/>
    </source>
</evidence>
<dbReference type="InterPro" id="IPR029058">
    <property type="entry name" value="AB_hydrolase_fold"/>
</dbReference>
<accession>A0A380BW29</accession>